<evidence type="ECO:0000313" key="4">
    <source>
        <dbReference type="EMBL" id="KAH7302895.1"/>
    </source>
</evidence>
<comment type="caution">
    <text evidence="4">The sequence shown here is derived from an EMBL/GenBank/DDBJ whole genome shotgun (WGS) entry which is preliminary data.</text>
</comment>
<keyword evidence="2" id="KW-0274">FAD</keyword>
<evidence type="ECO:0000313" key="5">
    <source>
        <dbReference type="Proteomes" id="UP000813444"/>
    </source>
</evidence>
<sequence length="347" mass="39828">MKRNPGPVVLPILGRKLNPEEPGIPIDVSRANMFDTTYVHPRLRNSMILWEYYTYYIKLLLWFCSGATAGMDQWIGKMSAERHHPSKIFFNKSMKVCPDISKPYRPATPGPQLWHYALRSALIQTPISDVGPSNKQGAVRFIDNGRLEYHRIKNEVVRPDMIVYCTGYQQKFTFLESLDGQAFETRPITEITNVRSIWNRAEPTMGFIGFVRPSLGAIPPLAALQAQLWVLHPLAPRRIPQPLRPEDDPHYRLLSNLDARVTYGLDHESYAYQLALDMGSAPGLWDICNITYHANTTKAWRLRIVWAFGAHFTTKFRLVSPWYWDKAAARPLFFGKIPARVLKSSED</sequence>
<dbReference type="GO" id="GO:0016491">
    <property type="term" value="F:oxidoreductase activity"/>
    <property type="evidence" value="ECO:0007669"/>
    <property type="project" value="UniProtKB-KW"/>
</dbReference>
<dbReference type="PANTHER" id="PTHR23023">
    <property type="entry name" value="DIMETHYLANILINE MONOOXYGENASE"/>
    <property type="match status" value="1"/>
</dbReference>
<proteinExistence type="predicted"/>
<dbReference type="OrthoDB" id="10254665at2759"/>
<protein>
    <submittedName>
        <fullName evidence="4">Uncharacterized protein</fullName>
    </submittedName>
</protein>
<evidence type="ECO:0000256" key="3">
    <source>
        <dbReference type="ARBA" id="ARBA00023002"/>
    </source>
</evidence>
<dbReference type="EMBL" id="JAGPNK010000048">
    <property type="protein sequence ID" value="KAH7302895.1"/>
    <property type="molecule type" value="Genomic_DNA"/>
</dbReference>
<dbReference type="InterPro" id="IPR050346">
    <property type="entry name" value="FMO-like"/>
</dbReference>
<accession>A0A8K0SC15</accession>
<evidence type="ECO:0000256" key="1">
    <source>
        <dbReference type="ARBA" id="ARBA00022630"/>
    </source>
</evidence>
<gene>
    <name evidence="4" type="ORF">B0I35DRAFT_455422</name>
</gene>
<keyword evidence="3" id="KW-0560">Oxidoreductase</keyword>
<evidence type="ECO:0000256" key="2">
    <source>
        <dbReference type="ARBA" id="ARBA00022827"/>
    </source>
</evidence>
<name>A0A8K0SC15_9HYPO</name>
<reference evidence="4" key="1">
    <citation type="journal article" date="2021" name="Nat. Commun.">
        <title>Genetic determinants of endophytism in the Arabidopsis root mycobiome.</title>
        <authorList>
            <person name="Mesny F."/>
            <person name="Miyauchi S."/>
            <person name="Thiergart T."/>
            <person name="Pickel B."/>
            <person name="Atanasova L."/>
            <person name="Karlsson M."/>
            <person name="Huettel B."/>
            <person name="Barry K.W."/>
            <person name="Haridas S."/>
            <person name="Chen C."/>
            <person name="Bauer D."/>
            <person name="Andreopoulos W."/>
            <person name="Pangilinan J."/>
            <person name="LaButti K."/>
            <person name="Riley R."/>
            <person name="Lipzen A."/>
            <person name="Clum A."/>
            <person name="Drula E."/>
            <person name="Henrissat B."/>
            <person name="Kohler A."/>
            <person name="Grigoriev I.V."/>
            <person name="Martin F.M."/>
            <person name="Hacquard S."/>
        </authorList>
    </citation>
    <scope>NUCLEOTIDE SEQUENCE</scope>
    <source>
        <strain evidence="4">MPI-CAGE-CH-0235</strain>
    </source>
</reference>
<organism evidence="4 5">
    <name type="scientific">Stachybotrys elegans</name>
    <dbReference type="NCBI Taxonomy" id="80388"/>
    <lineage>
        <taxon>Eukaryota</taxon>
        <taxon>Fungi</taxon>
        <taxon>Dikarya</taxon>
        <taxon>Ascomycota</taxon>
        <taxon>Pezizomycotina</taxon>
        <taxon>Sordariomycetes</taxon>
        <taxon>Hypocreomycetidae</taxon>
        <taxon>Hypocreales</taxon>
        <taxon>Stachybotryaceae</taxon>
        <taxon>Stachybotrys</taxon>
    </lineage>
</organism>
<keyword evidence="5" id="KW-1185">Reference proteome</keyword>
<keyword evidence="1" id="KW-0285">Flavoprotein</keyword>
<dbReference type="Proteomes" id="UP000813444">
    <property type="component" value="Unassembled WGS sequence"/>
</dbReference>
<dbReference type="AlphaFoldDB" id="A0A8K0SC15"/>